<comment type="caution">
    <text evidence="1">The sequence shown here is derived from an EMBL/GenBank/DDBJ whole genome shotgun (WGS) entry which is preliminary data.</text>
</comment>
<name>A0A9P8Q229_WICPI</name>
<dbReference type="EMBL" id="JAEUBG010003683">
    <property type="protein sequence ID" value="KAH3682477.1"/>
    <property type="molecule type" value="Genomic_DNA"/>
</dbReference>
<protein>
    <submittedName>
        <fullName evidence="1">Uncharacterized protein</fullName>
    </submittedName>
</protein>
<dbReference type="AlphaFoldDB" id="A0A9P8Q229"/>
<proteinExistence type="predicted"/>
<organism evidence="1 2">
    <name type="scientific">Wickerhamomyces pijperi</name>
    <name type="common">Yeast</name>
    <name type="synonym">Pichia pijperi</name>
    <dbReference type="NCBI Taxonomy" id="599730"/>
    <lineage>
        <taxon>Eukaryota</taxon>
        <taxon>Fungi</taxon>
        <taxon>Dikarya</taxon>
        <taxon>Ascomycota</taxon>
        <taxon>Saccharomycotina</taxon>
        <taxon>Saccharomycetes</taxon>
        <taxon>Phaffomycetales</taxon>
        <taxon>Wickerhamomycetaceae</taxon>
        <taxon>Wickerhamomyces</taxon>
    </lineage>
</organism>
<reference evidence="1" key="2">
    <citation type="submission" date="2021-01" db="EMBL/GenBank/DDBJ databases">
        <authorList>
            <person name="Schikora-Tamarit M.A."/>
        </authorList>
    </citation>
    <scope>NUCLEOTIDE SEQUENCE</scope>
    <source>
        <strain evidence="1">CBS2887</strain>
    </source>
</reference>
<evidence type="ECO:0000313" key="2">
    <source>
        <dbReference type="Proteomes" id="UP000774326"/>
    </source>
</evidence>
<keyword evidence="2" id="KW-1185">Reference proteome</keyword>
<dbReference type="Proteomes" id="UP000774326">
    <property type="component" value="Unassembled WGS sequence"/>
</dbReference>
<sequence length="130" mass="14796">MVSFHKDLQSVYLRCTPKFQYYDLDLTGVDTEHVKRHIITANGEVSRSVGFVEIDEAEEIPEETDEDEEFNTLFSQLLRPPFPPEMFCVDPDRELDEMELGNDDDPEVDPPRVESKYGVVGVLKSASVNG</sequence>
<accession>A0A9P8Q229</accession>
<evidence type="ECO:0000313" key="1">
    <source>
        <dbReference type="EMBL" id="KAH3682477.1"/>
    </source>
</evidence>
<gene>
    <name evidence="1" type="ORF">WICPIJ_006570</name>
</gene>
<reference evidence="1" key="1">
    <citation type="journal article" date="2021" name="Open Biol.">
        <title>Shared evolutionary footprints suggest mitochondrial oxidative damage underlies multiple complex I losses in fungi.</title>
        <authorList>
            <person name="Schikora-Tamarit M.A."/>
            <person name="Marcet-Houben M."/>
            <person name="Nosek J."/>
            <person name="Gabaldon T."/>
        </authorList>
    </citation>
    <scope>NUCLEOTIDE SEQUENCE</scope>
    <source>
        <strain evidence="1">CBS2887</strain>
    </source>
</reference>